<sequence length="68" mass="7729">MHRRIKMAGCSVSGCCLLRFPASRDLRGTTALDMLVFAAMRKRTGIVQQMCYCKVRFQNIKILSVIHP</sequence>
<name>A0A0B7AE94_9EUPU</name>
<protein>
    <submittedName>
        <fullName evidence="1">Uncharacterized protein</fullName>
    </submittedName>
</protein>
<gene>
    <name evidence="1" type="primary">ORF113561</name>
</gene>
<dbReference type="EMBL" id="HACG01032228">
    <property type="protein sequence ID" value="CEK79093.1"/>
    <property type="molecule type" value="Transcribed_RNA"/>
</dbReference>
<dbReference type="AlphaFoldDB" id="A0A0B7AE94"/>
<evidence type="ECO:0000313" key="1">
    <source>
        <dbReference type="EMBL" id="CEK79093.1"/>
    </source>
</evidence>
<reference evidence="1" key="1">
    <citation type="submission" date="2014-12" db="EMBL/GenBank/DDBJ databases">
        <title>Insight into the proteome of Arion vulgaris.</title>
        <authorList>
            <person name="Aradska J."/>
            <person name="Bulat T."/>
            <person name="Smidak R."/>
            <person name="Sarate P."/>
            <person name="Gangsoo J."/>
            <person name="Sialana F."/>
            <person name="Bilban M."/>
            <person name="Lubec G."/>
        </authorList>
    </citation>
    <scope>NUCLEOTIDE SEQUENCE</scope>
    <source>
        <tissue evidence="1">Skin</tissue>
    </source>
</reference>
<organism evidence="1">
    <name type="scientific">Arion vulgaris</name>
    <dbReference type="NCBI Taxonomy" id="1028688"/>
    <lineage>
        <taxon>Eukaryota</taxon>
        <taxon>Metazoa</taxon>
        <taxon>Spiralia</taxon>
        <taxon>Lophotrochozoa</taxon>
        <taxon>Mollusca</taxon>
        <taxon>Gastropoda</taxon>
        <taxon>Heterobranchia</taxon>
        <taxon>Euthyneura</taxon>
        <taxon>Panpulmonata</taxon>
        <taxon>Eupulmonata</taxon>
        <taxon>Stylommatophora</taxon>
        <taxon>Helicina</taxon>
        <taxon>Arionoidea</taxon>
        <taxon>Arionidae</taxon>
        <taxon>Arion</taxon>
    </lineage>
</organism>
<proteinExistence type="predicted"/>
<accession>A0A0B7AE94</accession>